<dbReference type="PANTHER" id="PTHR32322:SF18">
    <property type="entry name" value="S-ADENOSYLMETHIONINE_S-ADENOSYLHOMOCYSTEINE TRANSPORTER"/>
    <property type="match status" value="1"/>
</dbReference>
<dbReference type="OrthoDB" id="4167046at2"/>
<dbReference type="Pfam" id="PF00892">
    <property type="entry name" value="EamA"/>
    <property type="match status" value="2"/>
</dbReference>
<sequence>MRRLFDLPYLLLTLTTLFWSGNMVIGRGIRADVPPFGLAFWRWTLALCLILPFAWPHLRTQWPLVKRHWRPIVLLGALGVGGYNTFAYLALQYTTAINATMINSLIPVATLLLAVLLLRRRLQRFEVFGVVLSLIGVSVIVTHGNPAMILDWQFNPGDFWMLIAVTVWGLYTVGLHWRPGGMHPMVLLAAMTVVGITVLAPAWAWELSQGRHIVLHTGSLTAIVYTAIFPGFLGYVFYNRGVAMVGPSRAALFIHLMPVFATVLSVIFLDELPALYHGAGIALILSGIWLTTRHPEVR</sequence>
<feature type="transmembrane region" description="Helical" evidence="6">
    <location>
        <begin position="40"/>
        <end position="58"/>
    </location>
</feature>
<feature type="transmembrane region" description="Helical" evidence="6">
    <location>
        <begin position="97"/>
        <end position="118"/>
    </location>
</feature>
<evidence type="ECO:0000259" key="7">
    <source>
        <dbReference type="Pfam" id="PF00892"/>
    </source>
</evidence>
<evidence type="ECO:0000256" key="6">
    <source>
        <dbReference type="SAM" id="Phobius"/>
    </source>
</evidence>
<feature type="transmembrane region" description="Helical" evidence="6">
    <location>
        <begin position="184"/>
        <end position="205"/>
    </location>
</feature>
<evidence type="ECO:0000256" key="2">
    <source>
        <dbReference type="ARBA" id="ARBA00022475"/>
    </source>
</evidence>
<accession>A0A557QK35</accession>
<dbReference type="GO" id="GO:0005886">
    <property type="term" value="C:plasma membrane"/>
    <property type="evidence" value="ECO:0007669"/>
    <property type="project" value="UniProtKB-SubCell"/>
</dbReference>
<dbReference type="InterPro" id="IPR037185">
    <property type="entry name" value="EmrE-like"/>
</dbReference>
<protein>
    <submittedName>
        <fullName evidence="8">DMT family transporter</fullName>
    </submittedName>
</protein>
<keyword evidence="3 6" id="KW-0812">Transmembrane</keyword>
<keyword evidence="5 6" id="KW-0472">Membrane</keyword>
<dbReference type="SUPFAM" id="SSF103481">
    <property type="entry name" value="Multidrug resistance efflux transporter EmrE"/>
    <property type="match status" value="2"/>
</dbReference>
<reference evidence="8 9" key="1">
    <citation type="submission" date="2019-07" db="EMBL/GenBank/DDBJ databases">
        <title>The pathways for chlorine oxyanion respiration interact through the shared metabolite chlorate.</title>
        <authorList>
            <person name="Barnum T.P."/>
            <person name="Cheng Y."/>
            <person name="Hill K.A."/>
            <person name="Lucas L.N."/>
            <person name="Carlson H.K."/>
            <person name="Coates J.D."/>
        </authorList>
    </citation>
    <scope>NUCLEOTIDE SEQUENCE [LARGE SCALE GENOMIC DNA]</scope>
    <source>
        <strain evidence="8 9">SFB-3</strain>
    </source>
</reference>
<proteinExistence type="predicted"/>
<dbReference type="InterPro" id="IPR000620">
    <property type="entry name" value="EamA_dom"/>
</dbReference>
<feature type="domain" description="EamA" evidence="7">
    <location>
        <begin position="9"/>
        <end position="141"/>
    </location>
</feature>
<name>A0A557QK35_9RHOO</name>
<dbReference type="PANTHER" id="PTHR32322">
    <property type="entry name" value="INNER MEMBRANE TRANSPORTER"/>
    <property type="match status" value="1"/>
</dbReference>
<comment type="caution">
    <text evidence="8">The sequence shown here is derived from an EMBL/GenBank/DDBJ whole genome shotgun (WGS) entry which is preliminary data.</text>
</comment>
<feature type="transmembrane region" description="Helical" evidence="6">
    <location>
        <begin position="70"/>
        <end position="91"/>
    </location>
</feature>
<comment type="subcellular location">
    <subcellularLocation>
        <location evidence="1">Cell membrane</location>
        <topology evidence="1">Multi-pass membrane protein</topology>
    </subcellularLocation>
</comment>
<evidence type="ECO:0000313" key="8">
    <source>
        <dbReference type="EMBL" id="TVO53259.1"/>
    </source>
</evidence>
<dbReference type="Proteomes" id="UP000319502">
    <property type="component" value="Unassembled WGS sequence"/>
</dbReference>
<feature type="transmembrane region" description="Helical" evidence="6">
    <location>
        <begin position="250"/>
        <end position="268"/>
    </location>
</feature>
<organism evidence="8 9">
    <name type="scientific">Denitromonas halophila</name>
    <dbReference type="NCBI Taxonomy" id="1629404"/>
    <lineage>
        <taxon>Bacteria</taxon>
        <taxon>Pseudomonadati</taxon>
        <taxon>Pseudomonadota</taxon>
        <taxon>Betaproteobacteria</taxon>
        <taxon>Rhodocyclales</taxon>
        <taxon>Zoogloeaceae</taxon>
        <taxon>Denitromonas</taxon>
    </lineage>
</organism>
<feature type="transmembrane region" description="Helical" evidence="6">
    <location>
        <begin position="274"/>
        <end position="292"/>
    </location>
</feature>
<keyword evidence="9" id="KW-1185">Reference proteome</keyword>
<dbReference type="RefSeq" id="WP_144310500.1">
    <property type="nucleotide sequence ID" value="NZ_VMNK01000015.1"/>
</dbReference>
<evidence type="ECO:0000256" key="3">
    <source>
        <dbReference type="ARBA" id="ARBA00022692"/>
    </source>
</evidence>
<evidence type="ECO:0000256" key="1">
    <source>
        <dbReference type="ARBA" id="ARBA00004651"/>
    </source>
</evidence>
<feature type="transmembrane region" description="Helical" evidence="6">
    <location>
        <begin position="159"/>
        <end position="177"/>
    </location>
</feature>
<dbReference type="AlphaFoldDB" id="A0A557QK35"/>
<feature type="domain" description="EamA" evidence="7">
    <location>
        <begin position="156"/>
        <end position="292"/>
    </location>
</feature>
<evidence type="ECO:0000313" key="9">
    <source>
        <dbReference type="Proteomes" id="UP000319502"/>
    </source>
</evidence>
<feature type="transmembrane region" description="Helical" evidence="6">
    <location>
        <begin position="217"/>
        <end position="238"/>
    </location>
</feature>
<feature type="transmembrane region" description="Helical" evidence="6">
    <location>
        <begin position="125"/>
        <end position="144"/>
    </location>
</feature>
<evidence type="ECO:0000256" key="4">
    <source>
        <dbReference type="ARBA" id="ARBA00022989"/>
    </source>
</evidence>
<dbReference type="EMBL" id="VMNK01000015">
    <property type="protein sequence ID" value="TVO53259.1"/>
    <property type="molecule type" value="Genomic_DNA"/>
</dbReference>
<keyword evidence="2" id="KW-1003">Cell membrane</keyword>
<keyword evidence="4 6" id="KW-1133">Transmembrane helix</keyword>
<gene>
    <name evidence="8" type="ORF">FHP91_15830</name>
</gene>
<dbReference type="InterPro" id="IPR050638">
    <property type="entry name" value="AA-Vitamin_Transporters"/>
</dbReference>
<evidence type="ECO:0000256" key="5">
    <source>
        <dbReference type="ARBA" id="ARBA00023136"/>
    </source>
</evidence>